<evidence type="ECO:0000256" key="1">
    <source>
        <dbReference type="SAM" id="MobiDB-lite"/>
    </source>
</evidence>
<reference evidence="3" key="1">
    <citation type="journal article" date="2019" name="Int. J. Syst. Evol. Microbiol.">
        <title>The Global Catalogue of Microorganisms (GCM) 10K type strain sequencing project: providing services to taxonomists for standard genome sequencing and annotation.</title>
        <authorList>
            <consortium name="The Broad Institute Genomics Platform"/>
            <consortium name="The Broad Institute Genome Sequencing Center for Infectious Disease"/>
            <person name="Wu L."/>
            <person name="Ma J."/>
        </authorList>
    </citation>
    <scope>NUCLEOTIDE SEQUENCE [LARGE SCALE GENOMIC DNA]</scope>
    <source>
        <strain evidence="3">JCM 3296</strain>
    </source>
</reference>
<protein>
    <submittedName>
        <fullName evidence="2">Uncharacterized protein</fullName>
    </submittedName>
</protein>
<dbReference type="EMBL" id="BMRE01000002">
    <property type="protein sequence ID" value="GGU22126.1"/>
    <property type="molecule type" value="Genomic_DNA"/>
</dbReference>
<feature type="region of interest" description="Disordered" evidence="1">
    <location>
        <begin position="106"/>
        <end position="143"/>
    </location>
</feature>
<evidence type="ECO:0000313" key="2">
    <source>
        <dbReference type="EMBL" id="GGU22126.1"/>
    </source>
</evidence>
<gene>
    <name evidence="2" type="ORF">GCM10010178_13050</name>
</gene>
<evidence type="ECO:0000313" key="3">
    <source>
        <dbReference type="Proteomes" id="UP000649573"/>
    </source>
</evidence>
<accession>A0ABQ2UFA7</accession>
<proteinExistence type="predicted"/>
<sequence length="143" mass="15387">MVLDKTVYAVGEEAKIAISLTNRADYALKGIIATCEAAGGDHFGQEPMVDSWADLRPYSAGVTLNARETKTLVVTEKVPEAARWKNRGIASCPSHRAPHVTATWRRRTTGPAFPVRQAARSHTTGTATSRSTPARASPTPELC</sequence>
<feature type="compositionally biased region" description="Polar residues" evidence="1">
    <location>
        <begin position="120"/>
        <end position="134"/>
    </location>
</feature>
<name>A0ABQ2UFA7_9PSEU</name>
<dbReference type="Proteomes" id="UP000649573">
    <property type="component" value="Unassembled WGS sequence"/>
</dbReference>
<organism evidence="2 3">
    <name type="scientific">Lentzea flava</name>
    <dbReference type="NCBI Taxonomy" id="103732"/>
    <lineage>
        <taxon>Bacteria</taxon>
        <taxon>Bacillati</taxon>
        <taxon>Actinomycetota</taxon>
        <taxon>Actinomycetes</taxon>
        <taxon>Pseudonocardiales</taxon>
        <taxon>Pseudonocardiaceae</taxon>
        <taxon>Lentzea</taxon>
    </lineage>
</organism>
<comment type="caution">
    <text evidence="2">The sequence shown here is derived from an EMBL/GenBank/DDBJ whole genome shotgun (WGS) entry which is preliminary data.</text>
</comment>
<keyword evidence="3" id="KW-1185">Reference proteome</keyword>